<dbReference type="PROSITE" id="PS00136">
    <property type="entry name" value="SUBTILASE_ASP"/>
    <property type="match status" value="1"/>
</dbReference>
<comment type="subcellular location">
    <subcellularLocation>
        <location evidence="1">Cell membrane</location>
        <topology evidence="1">Single-pass membrane protein</topology>
    </subcellularLocation>
</comment>
<dbReference type="InterPro" id="IPR000209">
    <property type="entry name" value="Peptidase_S8/S53_dom"/>
</dbReference>
<keyword evidence="6 10" id="KW-0378">Hydrolase</keyword>
<evidence type="ECO:0000256" key="8">
    <source>
        <dbReference type="ARBA" id="ARBA00022989"/>
    </source>
</evidence>
<evidence type="ECO:0000256" key="12">
    <source>
        <dbReference type="SAM" id="Phobius"/>
    </source>
</evidence>
<sequence length="470" mass="47173">MAVFALGALLWNLGAAAAAADTIRDSQWPLQNYRADTAVWPISQGDGVIVAVVDSGVSNQHQDLTGQVLPGADFSGEGTDGRVDKIGHGTGMAGLIAGHGHGDGAGIMGLAPKAKILPVRVALNENGEIDAGTETKVAEAIRYSVDHGAKVVNLSIGVSGLRLDKETRDAVGYAVSKDVVLVASSGNSGDRNRSVEYPAAFPGVVAVGAVEQQGNMWPKSNSGPEVTLVAPGQGIYSPGSSSSSEYKFASGTSDSTAYVSAIAALVRSKYPDLSAGQVINRIIKSAVAPPDGSAVPNDHYGYGIASPSKALAANPGVDNGPKENPLLSRPESQGSPDSPAPVPTGDGKDPGAKVVGDGLGKTDSSGVPVYAYALAGVLGLLVVVGVAFLVVRGRKNGGSGPPPPPPGGGGHQPPAPASYGQAAPYGPPASYGQAPQAPYGGAQQQPYGYPQGPPVPPSGPPAPPSGQPYR</sequence>
<accession>A0A919L2Z0</accession>
<dbReference type="InterPro" id="IPR015500">
    <property type="entry name" value="Peptidase_S8_subtilisin-rel"/>
</dbReference>
<evidence type="ECO:0000256" key="6">
    <source>
        <dbReference type="ARBA" id="ARBA00022801"/>
    </source>
</evidence>
<evidence type="ECO:0000256" key="3">
    <source>
        <dbReference type="ARBA" id="ARBA00022475"/>
    </source>
</evidence>
<name>A0A919L2Z0_9ACTN</name>
<dbReference type="InterPro" id="IPR050131">
    <property type="entry name" value="Peptidase_S8_subtilisin-like"/>
</dbReference>
<evidence type="ECO:0000313" key="15">
    <source>
        <dbReference type="EMBL" id="GHH82990.1"/>
    </source>
</evidence>
<evidence type="ECO:0000256" key="7">
    <source>
        <dbReference type="ARBA" id="ARBA00022825"/>
    </source>
</evidence>
<feature type="transmembrane region" description="Helical" evidence="12">
    <location>
        <begin position="369"/>
        <end position="391"/>
    </location>
</feature>
<keyword evidence="8 12" id="KW-1133">Transmembrane helix</keyword>
<feature type="active site" description="Charge relay system" evidence="10">
    <location>
        <position position="54"/>
    </location>
</feature>
<evidence type="ECO:0000256" key="13">
    <source>
        <dbReference type="SAM" id="SignalP"/>
    </source>
</evidence>
<feature type="chain" id="PRO_5038495475" evidence="13">
    <location>
        <begin position="21"/>
        <end position="470"/>
    </location>
</feature>
<keyword evidence="5 12" id="KW-0812">Transmembrane</keyword>
<gene>
    <name evidence="15" type="ORF">GCM10018781_69090</name>
</gene>
<feature type="active site" description="Charge relay system" evidence="10">
    <location>
        <position position="253"/>
    </location>
</feature>
<keyword evidence="4 10" id="KW-0645">Protease</keyword>
<keyword evidence="3" id="KW-1003">Cell membrane</keyword>
<dbReference type="GO" id="GO:0006508">
    <property type="term" value="P:proteolysis"/>
    <property type="evidence" value="ECO:0007669"/>
    <property type="project" value="UniProtKB-KW"/>
</dbReference>
<evidence type="ECO:0000256" key="11">
    <source>
        <dbReference type="SAM" id="MobiDB-lite"/>
    </source>
</evidence>
<keyword evidence="9 12" id="KW-0472">Membrane</keyword>
<dbReference type="GO" id="GO:0005886">
    <property type="term" value="C:plasma membrane"/>
    <property type="evidence" value="ECO:0007669"/>
    <property type="project" value="UniProtKB-SubCell"/>
</dbReference>
<dbReference type="PANTHER" id="PTHR43806:SF11">
    <property type="entry name" value="CEREVISIN-RELATED"/>
    <property type="match status" value="1"/>
</dbReference>
<dbReference type="Pfam" id="PF00082">
    <property type="entry name" value="Peptidase_S8"/>
    <property type="match status" value="1"/>
</dbReference>
<evidence type="ECO:0000256" key="10">
    <source>
        <dbReference type="PROSITE-ProRule" id="PRU01240"/>
    </source>
</evidence>
<dbReference type="PRINTS" id="PR00723">
    <property type="entry name" value="SUBTILISIN"/>
</dbReference>
<feature type="signal peptide" evidence="13">
    <location>
        <begin position="1"/>
        <end position="20"/>
    </location>
</feature>
<evidence type="ECO:0000256" key="2">
    <source>
        <dbReference type="ARBA" id="ARBA00011073"/>
    </source>
</evidence>
<evidence type="ECO:0000256" key="5">
    <source>
        <dbReference type="ARBA" id="ARBA00022692"/>
    </source>
</evidence>
<feature type="compositionally biased region" description="Low complexity" evidence="11">
    <location>
        <begin position="431"/>
        <end position="450"/>
    </location>
</feature>
<dbReference type="RefSeq" id="WP_190214863.1">
    <property type="nucleotide sequence ID" value="NZ_BNBO01000062.1"/>
</dbReference>
<feature type="region of interest" description="Disordered" evidence="11">
    <location>
        <begin position="397"/>
        <end position="470"/>
    </location>
</feature>
<dbReference type="PROSITE" id="PS51892">
    <property type="entry name" value="SUBTILASE"/>
    <property type="match status" value="1"/>
</dbReference>
<dbReference type="EMBL" id="BNBO01000062">
    <property type="protein sequence ID" value="GHH82990.1"/>
    <property type="molecule type" value="Genomic_DNA"/>
</dbReference>
<dbReference type="InterPro" id="IPR036852">
    <property type="entry name" value="Peptidase_S8/S53_dom_sf"/>
</dbReference>
<keyword evidence="7 10" id="KW-0720">Serine protease</keyword>
<keyword evidence="16" id="KW-1185">Reference proteome</keyword>
<organism evidence="15 16">
    <name type="scientific">Kitasatospora indigofera</name>
    <dbReference type="NCBI Taxonomy" id="67307"/>
    <lineage>
        <taxon>Bacteria</taxon>
        <taxon>Bacillati</taxon>
        <taxon>Actinomycetota</taxon>
        <taxon>Actinomycetes</taxon>
        <taxon>Kitasatosporales</taxon>
        <taxon>Streptomycetaceae</taxon>
        <taxon>Kitasatospora</taxon>
    </lineage>
</organism>
<evidence type="ECO:0000256" key="9">
    <source>
        <dbReference type="ARBA" id="ARBA00023136"/>
    </source>
</evidence>
<dbReference type="GeneID" id="95357171"/>
<dbReference type="Gene3D" id="3.40.50.200">
    <property type="entry name" value="Peptidase S8/S53 domain"/>
    <property type="match status" value="1"/>
</dbReference>
<proteinExistence type="inferred from homology"/>
<dbReference type="AlphaFoldDB" id="A0A919L2Z0"/>
<keyword evidence="13" id="KW-0732">Signal</keyword>
<evidence type="ECO:0000256" key="1">
    <source>
        <dbReference type="ARBA" id="ARBA00004162"/>
    </source>
</evidence>
<dbReference type="InterPro" id="IPR023834">
    <property type="entry name" value="T7SS_pept_S8A_mycosin"/>
</dbReference>
<dbReference type="SUPFAM" id="SSF52743">
    <property type="entry name" value="Subtilisin-like"/>
    <property type="match status" value="1"/>
</dbReference>
<evidence type="ECO:0000313" key="16">
    <source>
        <dbReference type="Proteomes" id="UP000617734"/>
    </source>
</evidence>
<reference evidence="15" key="2">
    <citation type="submission" date="2020-09" db="EMBL/GenBank/DDBJ databases">
        <authorList>
            <person name="Sun Q."/>
            <person name="Ohkuma M."/>
        </authorList>
    </citation>
    <scope>NUCLEOTIDE SEQUENCE</scope>
    <source>
        <strain evidence="15">JCM 4646</strain>
    </source>
</reference>
<reference evidence="15" key="1">
    <citation type="journal article" date="2014" name="Int. J. Syst. Evol. Microbiol.">
        <title>Complete genome sequence of Corynebacterium casei LMG S-19264T (=DSM 44701T), isolated from a smear-ripened cheese.</title>
        <authorList>
            <consortium name="US DOE Joint Genome Institute (JGI-PGF)"/>
            <person name="Walter F."/>
            <person name="Albersmeier A."/>
            <person name="Kalinowski J."/>
            <person name="Ruckert C."/>
        </authorList>
    </citation>
    <scope>NUCLEOTIDE SEQUENCE</scope>
    <source>
        <strain evidence="15">JCM 4646</strain>
    </source>
</reference>
<comment type="caution">
    <text evidence="15">The sequence shown here is derived from an EMBL/GenBank/DDBJ whole genome shotgun (WGS) entry which is preliminary data.</text>
</comment>
<feature type="domain" description="Peptidase S8/S53" evidence="14">
    <location>
        <begin position="45"/>
        <end position="303"/>
    </location>
</feature>
<feature type="active site" description="Charge relay system" evidence="10">
    <location>
        <position position="88"/>
    </location>
</feature>
<dbReference type="InterPro" id="IPR023827">
    <property type="entry name" value="Peptidase_S8_Asp-AS"/>
</dbReference>
<comment type="similarity">
    <text evidence="2 10">Belongs to the peptidase S8 family.</text>
</comment>
<dbReference type="PANTHER" id="PTHR43806">
    <property type="entry name" value="PEPTIDASE S8"/>
    <property type="match status" value="1"/>
</dbReference>
<dbReference type="Proteomes" id="UP000617734">
    <property type="component" value="Unassembled WGS sequence"/>
</dbReference>
<protein>
    <submittedName>
        <fullName evidence="15">Type VII secretion-associated serine protease</fullName>
    </submittedName>
</protein>
<dbReference type="NCBIfam" id="TIGR03921">
    <property type="entry name" value="T7SS_mycosin"/>
    <property type="match status" value="1"/>
</dbReference>
<evidence type="ECO:0000259" key="14">
    <source>
        <dbReference type="Pfam" id="PF00082"/>
    </source>
</evidence>
<feature type="region of interest" description="Disordered" evidence="11">
    <location>
        <begin position="311"/>
        <end position="360"/>
    </location>
</feature>
<dbReference type="GO" id="GO:0004252">
    <property type="term" value="F:serine-type endopeptidase activity"/>
    <property type="evidence" value="ECO:0007669"/>
    <property type="project" value="UniProtKB-UniRule"/>
</dbReference>
<evidence type="ECO:0000256" key="4">
    <source>
        <dbReference type="ARBA" id="ARBA00022670"/>
    </source>
</evidence>
<feature type="compositionally biased region" description="Pro residues" evidence="11">
    <location>
        <begin position="451"/>
        <end position="470"/>
    </location>
</feature>